<dbReference type="Pfam" id="PF06035">
    <property type="entry name" value="Peptidase_C93"/>
    <property type="match status" value="1"/>
</dbReference>
<comment type="caution">
    <text evidence="1">The sequence shown here is derived from an EMBL/GenBank/DDBJ whole genome shotgun (WGS) entry which is preliminary data.</text>
</comment>
<evidence type="ECO:0000313" key="2">
    <source>
        <dbReference type="Proteomes" id="UP001597101"/>
    </source>
</evidence>
<dbReference type="RefSeq" id="WP_377212065.1">
    <property type="nucleotide sequence ID" value="NZ_JBHTJV010000003.1"/>
</dbReference>
<name>A0ABW3FE94_9HYPH</name>
<sequence>MKKIGAALIVLAASQTGELSSNEAHAAKAAHMTTAGRSLRPIGHAMFCQQLPRECEVRTDDDTAPTLTRSKWRKMVLVNARVNSAVQPVTDQEYYGVEEHWTYPDKFGDCEDYVLLKRHMLMQQGFPPSSLLITVVLQPNGDGHAVLTVRTDRGDYILDNLEGKVKAWNETPYKYLKRQSTKHSGKWINIRDNRRKVASN</sequence>
<dbReference type="EMBL" id="JBHTJV010000003">
    <property type="protein sequence ID" value="MFD0915570.1"/>
    <property type="molecule type" value="Genomic_DNA"/>
</dbReference>
<protein>
    <submittedName>
        <fullName evidence="1">Transglutaminase-like cysteine peptidase</fullName>
    </submittedName>
</protein>
<dbReference type="Gene3D" id="3.10.620.30">
    <property type="match status" value="1"/>
</dbReference>
<organism evidence="1 2">
    <name type="scientific">Pseudahrensia aquimaris</name>
    <dbReference type="NCBI Taxonomy" id="744461"/>
    <lineage>
        <taxon>Bacteria</taxon>
        <taxon>Pseudomonadati</taxon>
        <taxon>Pseudomonadota</taxon>
        <taxon>Alphaproteobacteria</taxon>
        <taxon>Hyphomicrobiales</taxon>
        <taxon>Ahrensiaceae</taxon>
        <taxon>Pseudahrensia</taxon>
    </lineage>
</organism>
<keyword evidence="2" id="KW-1185">Reference proteome</keyword>
<gene>
    <name evidence="1" type="ORF">ACFQ14_04035</name>
</gene>
<proteinExistence type="predicted"/>
<accession>A0ABW3FE94</accession>
<dbReference type="InterPro" id="IPR010319">
    <property type="entry name" value="Transglutaminase-like_Cys_pept"/>
</dbReference>
<dbReference type="PANTHER" id="PTHR39327:SF1">
    <property type="entry name" value="BLR5470 PROTEIN"/>
    <property type="match status" value="1"/>
</dbReference>
<dbReference type="PANTHER" id="PTHR39327">
    <property type="match status" value="1"/>
</dbReference>
<reference evidence="2" key="1">
    <citation type="journal article" date="2019" name="Int. J. Syst. Evol. Microbiol.">
        <title>The Global Catalogue of Microorganisms (GCM) 10K type strain sequencing project: providing services to taxonomists for standard genome sequencing and annotation.</title>
        <authorList>
            <consortium name="The Broad Institute Genomics Platform"/>
            <consortium name="The Broad Institute Genome Sequencing Center for Infectious Disease"/>
            <person name="Wu L."/>
            <person name="Ma J."/>
        </authorList>
    </citation>
    <scope>NUCLEOTIDE SEQUENCE [LARGE SCALE GENOMIC DNA]</scope>
    <source>
        <strain evidence="2">CCUG 60023</strain>
    </source>
</reference>
<evidence type="ECO:0000313" key="1">
    <source>
        <dbReference type="EMBL" id="MFD0915570.1"/>
    </source>
</evidence>
<dbReference type="Proteomes" id="UP001597101">
    <property type="component" value="Unassembled WGS sequence"/>
</dbReference>